<organism evidence="1 2">
    <name type="scientific">Hydatigena taeniaeformis</name>
    <name type="common">Feline tapeworm</name>
    <name type="synonym">Taenia taeniaeformis</name>
    <dbReference type="NCBI Taxonomy" id="6205"/>
    <lineage>
        <taxon>Eukaryota</taxon>
        <taxon>Metazoa</taxon>
        <taxon>Spiralia</taxon>
        <taxon>Lophotrochozoa</taxon>
        <taxon>Platyhelminthes</taxon>
        <taxon>Cestoda</taxon>
        <taxon>Eucestoda</taxon>
        <taxon>Cyclophyllidea</taxon>
        <taxon>Taeniidae</taxon>
        <taxon>Hydatigera</taxon>
    </lineage>
</organism>
<sequence length="87" mass="9725">MLTLARLMRKSARVTLLSRRLCTSSDEISALYRDRCVASMKFCTLPSCSPQELCSFFHASVRSAEAPSLTLQMRPDFSSRCVGMSKV</sequence>
<accession>A0A3P7EZE8</accession>
<name>A0A3P7EZE8_HYDTA</name>
<dbReference type="AlphaFoldDB" id="A0A3P7EZE8"/>
<protein>
    <submittedName>
        <fullName evidence="1">Uncharacterized protein</fullName>
    </submittedName>
</protein>
<dbReference type="Proteomes" id="UP000274429">
    <property type="component" value="Unassembled WGS sequence"/>
</dbReference>
<gene>
    <name evidence="1" type="ORF">TTAC_LOCUS5347</name>
</gene>
<dbReference type="EMBL" id="UYWX01007122">
    <property type="protein sequence ID" value="VDM26763.1"/>
    <property type="molecule type" value="Genomic_DNA"/>
</dbReference>
<evidence type="ECO:0000313" key="1">
    <source>
        <dbReference type="EMBL" id="VDM26763.1"/>
    </source>
</evidence>
<reference evidence="1 2" key="1">
    <citation type="submission" date="2018-11" db="EMBL/GenBank/DDBJ databases">
        <authorList>
            <consortium name="Pathogen Informatics"/>
        </authorList>
    </citation>
    <scope>NUCLEOTIDE SEQUENCE [LARGE SCALE GENOMIC DNA]</scope>
</reference>
<evidence type="ECO:0000313" key="2">
    <source>
        <dbReference type="Proteomes" id="UP000274429"/>
    </source>
</evidence>
<proteinExistence type="predicted"/>
<keyword evidence="2" id="KW-1185">Reference proteome</keyword>